<feature type="transmembrane region" description="Helical" evidence="2">
    <location>
        <begin position="37"/>
        <end position="55"/>
    </location>
</feature>
<evidence type="ECO:0000256" key="2">
    <source>
        <dbReference type="SAM" id="Phobius"/>
    </source>
</evidence>
<reference evidence="4 6" key="2">
    <citation type="submission" date="2018-06" db="EMBL/GenBank/DDBJ databases">
        <authorList>
            <consortium name="Pathogen Informatics"/>
            <person name="Doyle S."/>
        </authorList>
    </citation>
    <scope>NUCLEOTIDE SEQUENCE [LARGE SCALE GENOMIC DNA]</scope>
    <source>
        <strain evidence="4 6">NCTC10293</strain>
    </source>
</reference>
<dbReference type="EMBL" id="MUXU01000056">
    <property type="protein sequence ID" value="OOR88068.1"/>
    <property type="molecule type" value="Genomic_DNA"/>
</dbReference>
<dbReference type="RefSeq" id="WP_078277160.1">
    <property type="nucleotide sequence ID" value="NZ_CAACXO010000057.1"/>
</dbReference>
<dbReference type="InterPro" id="IPR011047">
    <property type="entry name" value="Quinoprotein_ADH-like_sf"/>
</dbReference>
<protein>
    <submittedName>
        <fullName evidence="4">Tfp pilus assembly protein, tip-associated adhesin PilY1</fullName>
    </submittedName>
</protein>
<accession>A0A1S9ZX94</accession>
<dbReference type="EMBL" id="UGQE01000001">
    <property type="protein sequence ID" value="STZ09992.1"/>
    <property type="molecule type" value="Genomic_DNA"/>
</dbReference>
<feature type="region of interest" description="Disordered" evidence="1">
    <location>
        <begin position="987"/>
        <end position="1006"/>
    </location>
</feature>
<sequence length="1026" mass="109004">MSIIDKSGQREFLAADLPRLGVFALIKIRAFQSVRTAVLLSLLLSFTVFGVMQVSHAQMTGGSLAVYRAPQSLGVLEVDFGRTAGAPSITQAQTLCDVKVLAGVDGAHTQIVRTNYTQNFTVMIGDERITYAMHGCAAGGRVVYDAASVARMALLLALSQMADLPNATLQINSANQQLFQESLSESGRQTLARQLASLPIGDGAIAFNESVKSSVAACSFALHLNAQASEQNDLAQTVSAFAERILAMFAHENRYAWANFTVRGRFGYVGAVARTSAGWQGNVLKFATHAAQKSTLVDTRLQALYQTAKPSAGLTAAPSPVAMPNANVQDLWAADGRSGANAWLRRRANQPNANDYSHDTPNHLYVRQNRHDGELVRLAVSHQGAAGFERLGAEYTPDDIKALLQILGVPSVRTQAVLQANGFSDNALDHASSNLSDNLSNNSSAPDNQTTNSVNSHSVSTEQLINQLSVNPPKFLFDNLTPSMGALGFAPAVAPSVKYLAAAGTADGFVAFADGFGVLRVLKRTTGEQITALLLTPSPVLQQVFAADWRIAWVADQGAHKLIAVGGFGRAGKGLMAVDITPALTGGAPRILWQINPATHPRISHIHQAVSISRVLVGGVSVPAVLTGGGADCFGRVACAEPTAGNAIYILHALTGNVLGVWSGAHGQADDDEKHLRHAIIATPAVLDRNQDGNADHLYVADLGGQLLRVDLTDNAANQKLDARIVRIFVADTNTDGQNPSFNESLDLNPAPNHAIQFHHRPLVSFYDYHANPSRQQAKISAKSKSRRFALISLISGGLASDGLHDKSNDNLAKSQPSLVFGIFDDGLMSKAAPFATRDVRLADLVRLSELGSVADMRKVARSGGWYRALNVNGAPAVGVDSGMIVPVSASGRVGVQAIHYLTAYSPKFSVKPADACQAYLAGVSQTQGFCLPFGVCKNARNHQPLFALGESDFGVMGDLVQGLWQANLTTSNDGAQLDVLSATGLDAQNSTPSTAPDTAPSDTQPLANDARLRKLYWYDVRALRD</sequence>
<evidence type="ECO:0000313" key="5">
    <source>
        <dbReference type="Proteomes" id="UP000190435"/>
    </source>
</evidence>
<reference evidence="3 5" key="1">
    <citation type="submission" date="2017-02" db="EMBL/GenBank/DDBJ databases">
        <title>Draft genome sequence of Moraxella caviae CCUG 355 type strain.</title>
        <authorList>
            <person name="Engstrom-Jakobsson H."/>
            <person name="Salva-Serra F."/>
            <person name="Thorell K."/>
            <person name="Gonzales-Siles L."/>
            <person name="Karlsson R."/>
            <person name="Boulund F."/>
            <person name="Engstrand L."/>
            <person name="Moore E."/>
        </authorList>
    </citation>
    <scope>NUCLEOTIDE SEQUENCE [LARGE SCALE GENOMIC DNA]</scope>
    <source>
        <strain evidence="3 5">CCUG 355</strain>
    </source>
</reference>
<evidence type="ECO:0000313" key="3">
    <source>
        <dbReference type="EMBL" id="OOR88068.1"/>
    </source>
</evidence>
<evidence type="ECO:0000313" key="6">
    <source>
        <dbReference type="Proteomes" id="UP000255279"/>
    </source>
</evidence>
<proteinExistence type="predicted"/>
<keyword evidence="2" id="KW-0472">Membrane</keyword>
<dbReference type="STRING" id="34060.B0181_08935"/>
<dbReference type="OrthoDB" id="7156875at2"/>
<evidence type="ECO:0000256" key="1">
    <source>
        <dbReference type="SAM" id="MobiDB-lite"/>
    </source>
</evidence>
<dbReference type="SUPFAM" id="SSF50998">
    <property type="entry name" value="Quinoprotein alcohol dehydrogenase-like"/>
    <property type="match status" value="1"/>
</dbReference>
<feature type="region of interest" description="Disordered" evidence="1">
    <location>
        <begin position="434"/>
        <end position="458"/>
    </location>
</feature>
<organism evidence="3 5">
    <name type="scientific">Moraxella caviae</name>
    <dbReference type="NCBI Taxonomy" id="34060"/>
    <lineage>
        <taxon>Bacteria</taxon>
        <taxon>Pseudomonadati</taxon>
        <taxon>Pseudomonadota</taxon>
        <taxon>Gammaproteobacteria</taxon>
        <taxon>Moraxellales</taxon>
        <taxon>Moraxellaceae</taxon>
        <taxon>Moraxella</taxon>
    </lineage>
</organism>
<dbReference type="Proteomes" id="UP000255279">
    <property type="component" value="Unassembled WGS sequence"/>
</dbReference>
<dbReference type="Proteomes" id="UP000190435">
    <property type="component" value="Unassembled WGS sequence"/>
</dbReference>
<keyword evidence="2" id="KW-1133">Transmembrane helix</keyword>
<gene>
    <name evidence="3" type="ORF">B0181_08935</name>
    <name evidence="4" type="ORF">NCTC10293_00313</name>
</gene>
<dbReference type="AlphaFoldDB" id="A0A1S9ZX94"/>
<keyword evidence="5" id="KW-1185">Reference proteome</keyword>
<keyword evidence="2" id="KW-0812">Transmembrane</keyword>
<name>A0A1S9ZX94_9GAMM</name>
<evidence type="ECO:0000313" key="4">
    <source>
        <dbReference type="EMBL" id="STZ09992.1"/>
    </source>
</evidence>